<feature type="non-terminal residue" evidence="1">
    <location>
        <position position="263"/>
    </location>
</feature>
<evidence type="ECO:0000313" key="1">
    <source>
        <dbReference type="EMBL" id="KAJ1942177.1"/>
    </source>
</evidence>
<comment type="caution">
    <text evidence="1">The sequence shown here is derived from an EMBL/GenBank/DDBJ whole genome shotgun (WGS) entry which is preliminary data.</text>
</comment>
<reference evidence="1" key="1">
    <citation type="submission" date="2022-07" db="EMBL/GenBank/DDBJ databases">
        <title>Phylogenomic reconstructions and comparative analyses of Kickxellomycotina fungi.</title>
        <authorList>
            <person name="Reynolds N.K."/>
            <person name="Stajich J.E."/>
            <person name="Barry K."/>
            <person name="Grigoriev I.V."/>
            <person name="Crous P."/>
            <person name="Smith M.E."/>
        </authorList>
    </citation>
    <scope>NUCLEOTIDE SEQUENCE</scope>
    <source>
        <strain evidence="1">NRRL 5244</strain>
    </source>
</reference>
<protein>
    <submittedName>
        <fullName evidence="1">Uncharacterized protein</fullName>
    </submittedName>
</protein>
<keyword evidence="2" id="KW-1185">Reference proteome</keyword>
<gene>
    <name evidence="1" type="ORF">FBU59_003275</name>
</gene>
<dbReference type="EMBL" id="JANBPW010002040">
    <property type="protein sequence ID" value="KAJ1942177.1"/>
    <property type="molecule type" value="Genomic_DNA"/>
</dbReference>
<name>A0ACC1J931_9FUNG</name>
<dbReference type="Proteomes" id="UP001150603">
    <property type="component" value="Unassembled WGS sequence"/>
</dbReference>
<accession>A0ACC1J931</accession>
<proteinExistence type="predicted"/>
<sequence length="263" mass="29454">MAGMLLESGIVLVPLGAASLYIIAKSNTLLFIFSILAAISLTVIMRLRYHYASGARVDLVVRKTESRRDSAPPRNLPKTSKKGKKIKKQDKNSDNEEEEGEFSEIIQTARNHHDIDGEEVERSGELLSTVVTTDSTKFDMDMYGSGISFDHRCFYIEGKPVWLLAADFDYWRIPAADAKVSDEIAVAAWTRMLLQLKATGFNAVRIRFNWAFHSSRKGQYDFKGVRNVSKLLTLCEDLGIYVIACVGPYIGDDVQAGGFPFWL</sequence>
<evidence type="ECO:0000313" key="2">
    <source>
        <dbReference type="Proteomes" id="UP001150603"/>
    </source>
</evidence>
<organism evidence="1 2">
    <name type="scientific">Linderina macrospora</name>
    <dbReference type="NCBI Taxonomy" id="4868"/>
    <lineage>
        <taxon>Eukaryota</taxon>
        <taxon>Fungi</taxon>
        <taxon>Fungi incertae sedis</taxon>
        <taxon>Zoopagomycota</taxon>
        <taxon>Kickxellomycotina</taxon>
        <taxon>Kickxellomycetes</taxon>
        <taxon>Kickxellales</taxon>
        <taxon>Kickxellaceae</taxon>
        <taxon>Linderina</taxon>
    </lineage>
</organism>